<feature type="region of interest" description="Disordered" evidence="1">
    <location>
        <begin position="76"/>
        <end position="97"/>
    </location>
</feature>
<feature type="compositionally biased region" description="Basic and acidic residues" evidence="1">
    <location>
        <begin position="88"/>
        <end position="97"/>
    </location>
</feature>
<dbReference type="AlphaFoldDB" id="A0A318PLH5"/>
<accession>A0A318PLH5</accession>
<evidence type="ECO:0000313" key="3">
    <source>
        <dbReference type="Proteomes" id="UP000248257"/>
    </source>
</evidence>
<dbReference type="InterPro" id="IPR009003">
    <property type="entry name" value="Peptidase_S1_PA"/>
</dbReference>
<comment type="caution">
    <text evidence="2">The sequence shown here is derived from an EMBL/GenBank/DDBJ whole genome shotgun (WGS) entry which is preliminary data.</text>
</comment>
<dbReference type="SUPFAM" id="SSF50494">
    <property type="entry name" value="Trypsin-like serine proteases"/>
    <property type="match status" value="1"/>
</dbReference>
<evidence type="ECO:0000256" key="1">
    <source>
        <dbReference type="SAM" id="MobiDB-lite"/>
    </source>
</evidence>
<reference evidence="2 3" key="1">
    <citation type="submission" date="2017-07" db="EMBL/GenBank/DDBJ databases">
        <title>A draft genome sequence of Komagataeibacter xylinus LMG 1515.</title>
        <authorList>
            <person name="Skraban J."/>
            <person name="Cleenwerck I."/>
            <person name="Vandamme P."/>
            <person name="Trcek J."/>
        </authorList>
    </citation>
    <scope>NUCLEOTIDE SEQUENCE [LARGE SCALE GENOMIC DNA]</scope>
    <source>
        <strain evidence="2 3">LMG 1515</strain>
    </source>
</reference>
<dbReference type="STRING" id="1220579.GCA_001571345_02903"/>
<proteinExistence type="predicted"/>
<protein>
    <submittedName>
        <fullName evidence="2">Uncharacterized protein</fullName>
    </submittedName>
</protein>
<dbReference type="RefSeq" id="WP_061276084.1">
    <property type="nucleotide sequence ID" value="NZ_CBCRXN010000057.1"/>
</dbReference>
<name>A0A318PLH5_KOMXY</name>
<dbReference type="Proteomes" id="UP000248257">
    <property type="component" value="Unassembled WGS sequence"/>
</dbReference>
<sequence length="282" mass="30681">MPESERVALEATVYLYVSTPGGRNDVSGSGIVLRDSRTPQGHNRILTIRHVAQHALRQHGKIYVLDRFGNKLGEARQTPATIPSESRLAQEPDSAVRGKPGDNAVLFDMYPLLPAYDQISGVEHRAPALQGHLYAWFTDPAALMPGISGAALLNDRNQVIGVAEGTDGGHNPHDHAFATQRLAHNIHKVFDAQRRGEDIGENTLQSVTFAHGSIAAFMPVAGPGVQDILHLQPTFAPPENRVHVHVFGYPKEMCIAYHGQVHTSDTGPMQAMGQLMRHLTGL</sequence>
<organism evidence="2 3">
    <name type="scientific">Komagataeibacter xylinus</name>
    <name type="common">Gluconacetobacter xylinus</name>
    <dbReference type="NCBI Taxonomy" id="28448"/>
    <lineage>
        <taxon>Bacteria</taxon>
        <taxon>Pseudomonadati</taxon>
        <taxon>Pseudomonadota</taxon>
        <taxon>Alphaproteobacteria</taxon>
        <taxon>Acetobacterales</taxon>
        <taxon>Acetobacteraceae</taxon>
        <taxon>Komagataeibacter</taxon>
    </lineage>
</organism>
<evidence type="ECO:0000313" key="2">
    <source>
        <dbReference type="EMBL" id="PYD55876.1"/>
    </source>
</evidence>
<keyword evidence="3" id="KW-1185">Reference proteome</keyword>
<dbReference type="OrthoDB" id="7282694at2"/>
<dbReference type="EMBL" id="NKUC01000043">
    <property type="protein sequence ID" value="PYD55876.1"/>
    <property type="molecule type" value="Genomic_DNA"/>
</dbReference>
<gene>
    <name evidence="2" type="ORF">CFR75_14080</name>
</gene>